<feature type="region of interest" description="Disordered" evidence="1">
    <location>
        <begin position="23"/>
        <end position="75"/>
    </location>
</feature>
<evidence type="ECO:0000256" key="2">
    <source>
        <dbReference type="SAM" id="SignalP"/>
    </source>
</evidence>
<feature type="signal peptide" evidence="2">
    <location>
        <begin position="1"/>
        <end position="23"/>
    </location>
</feature>
<accession>A0A9D2M6G8</accession>
<dbReference type="AlphaFoldDB" id="A0A9D2M6G8"/>
<protein>
    <recommendedName>
        <fullName evidence="5">DUF4358 domain-containing protein</fullName>
    </recommendedName>
</protein>
<reference evidence="3" key="1">
    <citation type="journal article" date="2021" name="PeerJ">
        <title>Extensive microbial diversity within the chicken gut microbiome revealed by metagenomics and culture.</title>
        <authorList>
            <person name="Gilroy R."/>
            <person name="Ravi A."/>
            <person name="Getino M."/>
            <person name="Pursley I."/>
            <person name="Horton D.L."/>
            <person name="Alikhan N.F."/>
            <person name="Baker D."/>
            <person name="Gharbi K."/>
            <person name="Hall N."/>
            <person name="Watson M."/>
            <person name="Adriaenssens E.M."/>
            <person name="Foster-Nyarko E."/>
            <person name="Jarju S."/>
            <person name="Secka A."/>
            <person name="Antonio M."/>
            <person name="Oren A."/>
            <person name="Chaudhuri R.R."/>
            <person name="La Ragione R."/>
            <person name="Hildebrand F."/>
            <person name="Pallen M.J."/>
        </authorList>
    </citation>
    <scope>NUCLEOTIDE SEQUENCE</scope>
    <source>
        <strain evidence="3">ChiBcec8-13705</strain>
    </source>
</reference>
<organism evidence="3 4">
    <name type="scientific">Candidatus Gemmiger avicola</name>
    <dbReference type="NCBI Taxonomy" id="2838605"/>
    <lineage>
        <taxon>Bacteria</taxon>
        <taxon>Bacillati</taxon>
        <taxon>Bacillota</taxon>
        <taxon>Clostridia</taxon>
        <taxon>Eubacteriales</taxon>
        <taxon>Gemmiger</taxon>
    </lineage>
</organism>
<dbReference type="Proteomes" id="UP000886803">
    <property type="component" value="Unassembled WGS sequence"/>
</dbReference>
<sequence>MKLSALLLSAALAAALLAGCAPAESAPAEPTAAPTASPLPEDSLDEPATPPEGVDPDATAAPDLGDVAPVEQPEPDADLAEMVTSLYEAYPVEIMMPQTSAIDLSDESWLSYNTGLTLEQGELVDVGVLSESMTGSQAYSLVLLRLKDEADAQTIADAMLANLNPAKWICTMANVQRVVAFDDKILYVMANTELADVDALVEAAADAWGVTFSYDQRAEGEV</sequence>
<feature type="compositionally biased region" description="Low complexity" evidence="1">
    <location>
        <begin position="23"/>
        <end position="38"/>
    </location>
</feature>
<proteinExistence type="predicted"/>
<evidence type="ECO:0008006" key="5">
    <source>
        <dbReference type="Google" id="ProtNLM"/>
    </source>
</evidence>
<reference evidence="3" key="2">
    <citation type="submission" date="2021-04" db="EMBL/GenBank/DDBJ databases">
        <authorList>
            <person name="Gilroy R."/>
        </authorList>
    </citation>
    <scope>NUCLEOTIDE SEQUENCE</scope>
    <source>
        <strain evidence="3">ChiBcec8-13705</strain>
    </source>
</reference>
<evidence type="ECO:0000313" key="4">
    <source>
        <dbReference type="Proteomes" id="UP000886803"/>
    </source>
</evidence>
<dbReference type="EMBL" id="DWYG01000123">
    <property type="protein sequence ID" value="HJB42300.1"/>
    <property type="molecule type" value="Genomic_DNA"/>
</dbReference>
<gene>
    <name evidence="3" type="ORF">H9945_07360</name>
</gene>
<comment type="caution">
    <text evidence="3">The sequence shown here is derived from an EMBL/GenBank/DDBJ whole genome shotgun (WGS) entry which is preliminary data.</text>
</comment>
<dbReference type="PROSITE" id="PS51257">
    <property type="entry name" value="PROKAR_LIPOPROTEIN"/>
    <property type="match status" value="1"/>
</dbReference>
<evidence type="ECO:0000313" key="3">
    <source>
        <dbReference type="EMBL" id="HJB42300.1"/>
    </source>
</evidence>
<feature type="chain" id="PRO_5038886979" description="DUF4358 domain-containing protein" evidence="2">
    <location>
        <begin position="24"/>
        <end position="222"/>
    </location>
</feature>
<name>A0A9D2M6G8_9FIRM</name>
<keyword evidence="2" id="KW-0732">Signal</keyword>
<evidence type="ECO:0000256" key="1">
    <source>
        <dbReference type="SAM" id="MobiDB-lite"/>
    </source>
</evidence>